<dbReference type="RefSeq" id="WP_136932626.1">
    <property type="nucleotide sequence ID" value="NZ_SSMQ01000038.1"/>
</dbReference>
<dbReference type="GO" id="GO:0030060">
    <property type="term" value="F:L-malate dehydrogenase (NAD+) activity"/>
    <property type="evidence" value="ECO:0007669"/>
    <property type="project" value="UniProtKB-UniRule"/>
</dbReference>
<feature type="binding site" evidence="4 7">
    <location>
        <begin position="11"/>
        <end position="16"/>
    </location>
    <ligand>
        <name>NAD(+)</name>
        <dbReference type="ChEBI" id="CHEBI:57540"/>
    </ligand>
</feature>
<dbReference type="Gene3D" id="3.90.110.10">
    <property type="entry name" value="Lactate dehydrogenase/glycoside hydrolase, family 4, C-terminal"/>
    <property type="match status" value="1"/>
</dbReference>
<dbReference type="EMBL" id="SSMQ01000038">
    <property type="protein sequence ID" value="TKD01676.1"/>
    <property type="molecule type" value="Genomic_DNA"/>
</dbReference>
<keyword evidence="3 4" id="KW-0520">NAD</keyword>
<feature type="binding site" evidence="4 6">
    <location>
        <position position="124"/>
    </location>
    <ligand>
        <name>substrate</name>
    </ligand>
</feature>
<organism evidence="10 11">
    <name type="scientific">Polyangium fumosum</name>
    <dbReference type="NCBI Taxonomy" id="889272"/>
    <lineage>
        <taxon>Bacteria</taxon>
        <taxon>Pseudomonadati</taxon>
        <taxon>Myxococcota</taxon>
        <taxon>Polyangia</taxon>
        <taxon>Polyangiales</taxon>
        <taxon>Polyangiaceae</taxon>
        <taxon>Polyangium</taxon>
    </lineage>
</organism>
<feature type="domain" description="Lactate/malate dehydrogenase N-terminal" evidence="8">
    <location>
        <begin position="6"/>
        <end position="146"/>
    </location>
</feature>
<feature type="domain" description="Lactate/malate dehydrogenase C-terminal" evidence="9">
    <location>
        <begin position="151"/>
        <end position="303"/>
    </location>
</feature>
<evidence type="ECO:0000256" key="2">
    <source>
        <dbReference type="ARBA" id="ARBA00023002"/>
    </source>
</evidence>
<accession>A0A4U1J3D9</accession>
<dbReference type="PRINTS" id="PR00086">
    <property type="entry name" value="LLDHDRGNASE"/>
</dbReference>
<protein>
    <recommendedName>
        <fullName evidence="4">Malate dehydrogenase</fullName>
        <ecNumber evidence="4">1.1.1.37</ecNumber>
    </recommendedName>
</protein>
<comment type="caution">
    <text evidence="10">The sequence shown here is derived from an EMBL/GenBank/DDBJ whole genome shotgun (WGS) entry which is preliminary data.</text>
</comment>
<keyword evidence="11" id="KW-1185">Reference proteome</keyword>
<comment type="similarity">
    <text evidence="4">Belongs to the LDH/MDH superfamily. MDH type 3 family.</text>
</comment>
<dbReference type="HAMAP" id="MF_00487">
    <property type="entry name" value="Malate_dehydrog_3"/>
    <property type="match status" value="1"/>
</dbReference>
<dbReference type="PIRSF" id="PIRSF000102">
    <property type="entry name" value="Lac_mal_DH"/>
    <property type="match status" value="1"/>
</dbReference>
<keyword evidence="1 4" id="KW-0816">Tricarboxylic acid cycle</keyword>
<dbReference type="InterPro" id="IPR001557">
    <property type="entry name" value="L-lactate/malate_DH"/>
</dbReference>
<evidence type="ECO:0000256" key="4">
    <source>
        <dbReference type="HAMAP-Rule" id="MF_00487"/>
    </source>
</evidence>
<dbReference type="InterPro" id="IPR011275">
    <property type="entry name" value="Malate_DH_type3"/>
</dbReference>
<dbReference type="Proteomes" id="UP000309215">
    <property type="component" value="Unassembled WGS sequence"/>
</dbReference>
<dbReference type="Pfam" id="PF02866">
    <property type="entry name" value="Ldh_1_C"/>
    <property type="match status" value="1"/>
</dbReference>
<proteinExistence type="inferred from homology"/>
<feature type="binding site" evidence="4 6">
    <location>
        <position position="155"/>
    </location>
    <ligand>
        <name>substrate</name>
    </ligand>
</feature>
<dbReference type="InterPro" id="IPR001236">
    <property type="entry name" value="Lactate/malate_DH_N"/>
</dbReference>
<evidence type="ECO:0000313" key="11">
    <source>
        <dbReference type="Proteomes" id="UP000309215"/>
    </source>
</evidence>
<dbReference type="GO" id="GO:0006089">
    <property type="term" value="P:lactate metabolic process"/>
    <property type="evidence" value="ECO:0007669"/>
    <property type="project" value="TreeGrafter"/>
</dbReference>
<evidence type="ECO:0000256" key="3">
    <source>
        <dbReference type="ARBA" id="ARBA00023027"/>
    </source>
</evidence>
<evidence type="ECO:0000256" key="7">
    <source>
        <dbReference type="PIRSR" id="PIRSR000102-3"/>
    </source>
</evidence>
<dbReference type="InterPro" id="IPR036291">
    <property type="entry name" value="NAD(P)-bd_dom_sf"/>
</dbReference>
<evidence type="ECO:0000256" key="5">
    <source>
        <dbReference type="PIRSR" id="PIRSR000102-1"/>
    </source>
</evidence>
<feature type="active site" description="Proton acceptor" evidence="4 5">
    <location>
        <position position="179"/>
    </location>
</feature>
<sequence length="315" mass="33184">MSTRKKIALIGAGNIGGELAALCARKELGDIVLFDIPAKADFAKGKALDLEQNSSVIGYDAKITGTSDWKDCAGADVVIITAGIPRKPGQSRDDLVATNLPIIRSVAAGVKEHCPDAFVIVISNPLDAMVYELKRATGLPRERVVGMAGVLDSARFQLFLAREANVSIKDVRAMVLGGHGDDMVPVLSATTINGVAATELIAREKLDAIIARTRTGGGEIVKLMGTSAYYAPASAAVAMAEAFLLDQKRLLPSAVYLDGEYGYKDLFMGVPVIIGGRGVEKILEIKLTDDEKAMLAKSAKSVQGITDVVKATPAT</sequence>
<dbReference type="CDD" id="cd01339">
    <property type="entry name" value="LDH-like_MDH"/>
    <property type="match status" value="1"/>
</dbReference>
<evidence type="ECO:0000313" key="10">
    <source>
        <dbReference type="EMBL" id="TKD01676.1"/>
    </source>
</evidence>
<dbReference type="AlphaFoldDB" id="A0A4U1J3D9"/>
<evidence type="ECO:0000256" key="6">
    <source>
        <dbReference type="PIRSR" id="PIRSR000102-2"/>
    </source>
</evidence>
<dbReference type="Pfam" id="PF00056">
    <property type="entry name" value="Ldh_1_N"/>
    <property type="match status" value="1"/>
</dbReference>
<dbReference type="FunFam" id="3.90.110.10:FF:000004">
    <property type="entry name" value="Malate dehydrogenase"/>
    <property type="match status" value="1"/>
</dbReference>
<dbReference type="NCBIfam" id="NF004863">
    <property type="entry name" value="PRK06223.1"/>
    <property type="match status" value="1"/>
</dbReference>
<evidence type="ECO:0000259" key="9">
    <source>
        <dbReference type="Pfam" id="PF02866"/>
    </source>
</evidence>
<dbReference type="SUPFAM" id="SSF51735">
    <property type="entry name" value="NAD(P)-binding Rossmann-fold domains"/>
    <property type="match status" value="1"/>
</dbReference>
<dbReference type="OrthoDB" id="9802969at2"/>
<gene>
    <name evidence="4 10" type="primary">mdh</name>
    <name evidence="10" type="ORF">E8A74_30485</name>
</gene>
<keyword evidence="2 4" id="KW-0560">Oxidoreductase</keyword>
<dbReference type="InterPro" id="IPR022383">
    <property type="entry name" value="Lactate/malate_DH_C"/>
</dbReference>
<dbReference type="EC" id="1.1.1.37" evidence="4"/>
<feature type="binding site" evidence="4 6">
    <location>
        <position position="86"/>
    </location>
    <ligand>
        <name>substrate</name>
    </ligand>
</feature>
<feature type="binding site" evidence="4 7">
    <location>
        <position position="35"/>
    </location>
    <ligand>
        <name>NAD(+)</name>
        <dbReference type="ChEBI" id="CHEBI:57540"/>
    </ligand>
</feature>
<dbReference type="FunFam" id="3.40.50.720:FF:000018">
    <property type="entry name" value="Malate dehydrogenase"/>
    <property type="match status" value="1"/>
</dbReference>
<dbReference type="GO" id="GO:0006099">
    <property type="term" value="P:tricarboxylic acid cycle"/>
    <property type="evidence" value="ECO:0007669"/>
    <property type="project" value="UniProtKB-UniRule"/>
</dbReference>
<dbReference type="InterPro" id="IPR015955">
    <property type="entry name" value="Lactate_DH/Glyco_Ohase_4_C"/>
</dbReference>
<dbReference type="Gene3D" id="3.40.50.720">
    <property type="entry name" value="NAD(P)-binding Rossmann-like Domain"/>
    <property type="match status" value="1"/>
</dbReference>
<dbReference type="SUPFAM" id="SSF56327">
    <property type="entry name" value="LDH C-terminal domain-like"/>
    <property type="match status" value="1"/>
</dbReference>
<comment type="function">
    <text evidence="4">Catalyzes the reversible oxidation of malate to oxaloacetate.</text>
</comment>
<feature type="binding site" evidence="4 7">
    <location>
        <begin position="122"/>
        <end position="124"/>
    </location>
    <ligand>
        <name>NAD(+)</name>
        <dbReference type="ChEBI" id="CHEBI:57540"/>
    </ligand>
</feature>
<evidence type="ECO:0000259" key="8">
    <source>
        <dbReference type="Pfam" id="PF00056"/>
    </source>
</evidence>
<feature type="binding site" evidence="4 6">
    <location>
        <position position="92"/>
    </location>
    <ligand>
        <name>substrate</name>
    </ligand>
</feature>
<comment type="catalytic activity">
    <reaction evidence="4">
        <text>(S)-malate + NAD(+) = oxaloacetate + NADH + H(+)</text>
        <dbReference type="Rhea" id="RHEA:21432"/>
        <dbReference type="ChEBI" id="CHEBI:15378"/>
        <dbReference type="ChEBI" id="CHEBI:15589"/>
        <dbReference type="ChEBI" id="CHEBI:16452"/>
        <dbReference type="ChEBI" id="CHEBI:57540"/>
        <dbReference type="ChEBI" id="CHEBI:57945"/>
        <dbReference type="EC" id="1.1.1.37"/>
    </reaction>
</comment>
<dbReference type="PANTHER" id="PTHR43128">
    <property type="entry name" value="L-2-HYDROXYCARBOXYLATE DEHYDROGENASE (NAD(P)(+))"/>
    <property type="match status" value="1"/>
</dbReference>
<reference evidence="10 11" key="1">
    <citation type="submission" date="2019-04" db="EMBL/GenBank/DDBJ databases">
        <authorList>
            <person name="Li Y."/>
            <person name="Wang J."/>
        </authorList>
    </citation>
    <scope>NUCLEOTIDE SEQUENCE [LARGE SCALE GENOMIC DNA]</scope>
    <source>
        <strain evidence="10 11">DSM 14668</strain>
    </source>
</reference>
<evidence type="ECO:0000256" key="1">
    <source>
        <dbReference type="ARBA" id="ARBA00022532"/>
    </source>
</evidence>
<dbReference type="NCBIfam" id="TIGR01763">
    <property type="entry name" value="MalateDH_bact"/>
    <property type="match status" value="1"/>
</dbReference>
<feature type="binding site" evidence="4 7">
    <location>
        <position position="99"/>
    </location>
    <ligand>
        <name>NAD(+)</name>
        <dbReference type="ChEBI" id="CHEBI:57540"/>
    </ligand>
</feature>
<name>A0A4U1J3D9_9BACT</name>
<dbReference type="GO" id="GO:0004459">
    <property type="term" value="F:L-lactate dehydrogenase (NAD+) activity"/>
    <property type="evidence" value="ECO:0007669"/>
    <property type="project" value="TreeGrafter"/>
</dbReference>
<dbReference type="PANTHER" id="PTHR43128:SF16">
    <property type="entry name" value="L-LACTATE DEHYDROGENASE"/>
    <property type="match status" value="1"/>
</dbReference>